<evidence type="ECO:0000259" key="2">
    <source>
        <dbReference type="Pfam" id="PF06713"/>
    </source>
</evidence>
<keyword evidence="4" id="KW-1185">Reference proteome</keyword>
<dbReference type="InterPro" id="IPR009589">
    <property type="entry name" value="PH_YyaB-like"/>
</dbReference>
<keyword evidence="1" id="KW-1133">Transmembrane helix</keyword>
<comment type="caution">
    <text evidence="3">The sequence shown here is derived from an EMBL/GenBank/DDBJ whole genome shotgun (WGS) entry which is preliminary data.</text>
</comment>
<feature type="transmembrane region" description="Helical" evidence="1">
    <location>
        <begin position="34"/>
        <end position="53"/>
    </location>
</feature>
<gene>
    <name evidence="3" type="ORF">KTH90_10735</name>
</gene>
<dbReference type="RefSeq" id="WP_158352413.1">
    <property type="nucleotide sequence ID" value="NZ_JAHQCX010000006.1"/>
</dbReference>
<keyword evidence="1" id="KW-0472">Membrane</keyword>
<dbReference type="Proteomes" id="UP001314681">
    <property type="component" value="Unassembled WGS sequence"/>
</dbReference>
<protein>
    <submittedName>
        <fullName evidence="3">PH domain-containing protein</fullName>
    </submittedName>
</protein>
<dbReference type="Pfam" id="PF06713">
    <property type="entry name" value="bPH_4"/>
    <property type="match status" value="1"/>
</dbReference>
<evidence type="ECO:0000256" key="1">
    <source>
        <dbReference type="SAM" id="Phobius"/>
    </source>
</evidence>
<feature type="transmembrane region" description="Helical" evidence="1">
    <location>
        <begin position="9"/>
        <end position="28"/>
    </location>
</feature>
<sequence length="134" mass="15460">MIKIKGKTAIWFWLIVIAANAFTLYELLVDPDSVLVLVLVLIIMNLIFLPILIRNRVEIRDDKIYLYFGFSKDSMEISSIKEVRKTHNPIASSAASLDRLVIRGTRQEMMIAVVDKELLIQELKRRNPYIVVSI</sequence>
<proteinExistence type="predicted"/>
<evidence type="ECO:0000313" key="4">
    <source>
        <dbReference type="Proteomes" id="UP001314681"/>
    </source>
</evidence>
<accession>A0ABS6K7K0</accession>
<evidence type="ECO:0000313" key="3">
    <source>
        <dbReference type="EMBL" id="MBU9726488.1"/>
    </source>
</evidence>
<organism evidence="3 4">
    <name type="scientific">Diplocloster modestus</name>
    <dbReference type="NCBI Taxonomy" id="2850322"/>
    <lineage>
        <taxon>Bacteria</taxon>
        <taxon>Bacillati</taxon>
        <taxon>Bacillota</taxon>
        <taxon>Clostridia</taxon>
        <taxon>Lachnospirales</taxon>
        <taxon>Lachnospiraceae</taxon>
        <taxon>Diplocloster</taxon>
    </lineage>
</organism>
<dbReference type="EMBL" id="JAHQCX010000006">
    <property type="protein sequence ID" value="MBU9726488.1"/>
    <property type="molecule type" value="Genomic_DNA"/>
</dbReference>
<keyword evidence="1" id="KW-0812">Transmembrane</keyword>
<name>A0ABS6K7K0_9FIRM</name>
<feature type="domain" description="Uncharacterized protein YyaB-like PH" evidence="2">
    <location>
        <begin position="58"/>
        <end position="127"/>
    </location>
</feature>
<reference evidence="3 4" key="1">
    <citation type="submission" date="2021-06" db="EMBL/GenBank/DDBJ databases">
        <title>Description of novel taxa of the family Lachnospiraceae.</title>
        <authorList>
            <person name="Chaplin A.V."/>
            <person name="Sokolova S.R."/>
            <person name="Pikina A.P."/>
            <person name="Korzhanova M."/>
            <person name="Belova V."/>
            <person name="Korostin D."/>
            <person name="Efimov B.A."/>
        </authorList>
    </citation>
    <scope>NUCLEOTIDE SEQUENCE [LARGE SCALE GENOMIC DNA]</scope>
    <source>
        <strain evidence="3 4">ASD4241</strain>
    </source>
</reference>